<proteinExistence type="predicted"/>
<protein>
    <submittedName>
        <fullName evidence="1">Uncharacterized protein</fullName>
    </submittedName>
</protein>
<gene>
    <name evidence="1" type="ORF">LOC62_04G005325</name>
</gene>
<dbReference type="RefSeq" id="XP_062627836.1">
    <property type="nucleotide sequence ID" value="XM_062771852.1"/>
</dbReference>
<evidence type="ECO:0000313" key="1">
    <source>
        <dbReference type="EMBL" id="WOO81804.1"/>
    </source>
</evidence>
<sequence>MPLDHTAFPTIIDRIITLCDRPTLLAFRATSQAYRCRISKTVFAHAALLQLGSSYSLVLPCQAGPRPIDFLPLVDVSISTIDLYLDGAPTPRVVKFVGQLGNLRTLRRFGRGREVPIAPNVRSDTTVVDYISFWKKEKIYLVPAAARHILHLNWDGAHTTTTFSFPAVRLPHTTLSEVVIVIHRRQSVSSTTFSPFTALYTLVEALAVRILAGMTVTVVGLERLDPRQISVTASHTLGDATAAEEAFKDVLLKHLKNSTNHPLRTSAQGVTDAVSCVTMTDWRRSLGERRDVEGGWVMPRTFQPSFNHRRPSFNPNPNLPSFIPPYLTLPAQTWCIIS</sequence>
<accession>A0AAF0YDH4</accession>
<keyword evidence="2" id="KW-1185">Reference proteome</keyword>
<reference evidence="1" key="1">
    <citation type="submission" date="2023-10" db="EMBL/GenBank/DDBJ databases">
        <authorList>
            <person name="Noh H."/>
        </authorList>
    </citation>
    <scope>NUCLEOTIDE SEQUENCE</scope>
    <source>
        <strain evidence="1">DUCC4014</strain>
    </source>
</reference>
<dbReference type="Proteomes" id="UP000827549">
    <property type="component" value="Chromosome 4"/>
</dbReference>
<organism evidence="1 2">
    <name type="scientific">Vanrija pseudolonga</name>
    <dbReference type="NCBI Taxonomy" id="143232"/>
    <lineage>
        <taxon>Eukaryota</taxon>
        <taxon>Fungi</taxon>
        <taxon>Dikarya</taxon>
        <taxon>Basidiomycota</taxon>
        <taxon>Agaricomycotina</taxon>
        <taxon>Tremellomycetes</taxon>
        <taxon>Trichosporonales</taxon>
        <taxon>Trichosporonaceae</taxon>
        <taxon>Vanrija</taxon>
    </lineage>
</organism>
<dbReference type="GeneID" id="87808554"/>
<evidence type="ECO:0000313" key="2">
    <source>
        <dbReference type="Proteomes" id="UP000827549"/>
    </source>
</evidence>
<dbReference type="EMBL" id="CP086717">
    <property type="protein sequence ID" value="WOO81804.1"/>
    <property type="molecule type" value="Genomic_DNA"/>
</dbReference>
<dbReference type="AlphaFoldDB" id="A0AAF0YDH4"/>
<name>A0AAF0YDH4_9TREE</name>